<feature type="compositionally biased region" description="Acidic residues" evidence="1">
    <location>
        <begin position="129"/>
        <end position="139"/>
    </location>
</feature>
<feature type="domain" description="PiggyBac transposable element-derived protein 4 C-terminal zinc-finger" evidence="2">
    <location>
        <begin position="579"/>
        <end position="618"/>
    </location>
</feature>
<dbReference type="Proteomes" id="UP000691718">
    <property type="component" value="Unassembled WGS sequence"/>
</dbReference>
<evidence type="ECO:0000259" key="2">
    <source>
        <dbReference type="Pfam" id="PF13842"/>
    </source>
</evidence>
<feature type="domain" description="PiggyBac transposable element-derived protein" evidence="3">
    <location>
        <begin position="176"/>
        <end position="361"/>
    </location>
</feature>
<evidence type="ECO:0000259" key="3">
    <source>
        <dbReference type="Pfam" id="PF13843"/>
    </source>
</evidence>
<dbReference type="InterPro" id="IPR029526">
    <property type="entry name" value="PGBD"/>
</dbReference>
<dbReference type="PANTHER" id="PTHR46599">
    <property type="entry name" value="PIGGYBAC TRANSPOSABLE ELEMENT-DERIVED PROTEIN 4"/>
    <property type="match status" value="1"/>
</dbReference>
<dbReference type="InterPro" id="IPR032718">
    <property type="entry name" value="PGBD4_Znf_C"/>
</dbReference>
<dbReference type="EMBL" id="CAJQZP010001060">
    <property type="protein sequence ID" value="CAG5013763.1"/>
    <property type="molecule type" value="Genomic_DNA"/>
</dbReference>
<dbReference type="PANTHER" id="PTHR46599:SF3">
    <property type="entry name" value="PIGGYBAC TRANSPOSABLE ELEMENT-DERIVED PROTEIN 4"/>
    <property type="match status" value="1"/>
</dbReference>
<dbReference type="Pfam" id="PF13843">
    <property type="entry name" value="DDE_Tnp_1_7"/>
    <property type="match status" value="2"/>
</dbReference>
<evidence type="ECO:0000313" key="4">
    <source>
        <dbReference type="EMBL" id="CAG5013763.1"/>
    </source>
</evidence>
<proteinExistence type="predicted"/>
<gene>
    <name evidence="4" type="ORF">PAPOLLO_LOCUS15992</name>
</gene>
<evidence type="ECO:0000256" key="1">
    <source>
        <dbReference type="SAM" id="MobiDB-lite"/>
    </source>
</evidence>
<feature type="region of interest" description="Disordered" evidence="1">
    <location>
        <begin position="22"/>
        <end position="41"/>
    </location>
</feature>
<feature type="compositionally biased region" description="Low complexity" evidence="1">
    <location>
        <begin position="52"/>
        <end position="75"/>
    </location>
</feature>
<reference evidence="4" key="1">
    <citation type="submission" date="2021-04" db="EMBL/GenBank/DDBJ databases">
        <authorList>
            <person name="Tunstrom K."/>
        </authorList>
    </citation>
    <scope>NUCLEOTIDE SEQUENCE</scope>
</reference>
<organism evidence="4 5">
    <name type="scientific">Parnassius apollo</name>
    <name type="common">Apollo butterfly</name>
    <name type="synonym">Papilio apollo</name>
    <dbReference type="NCBI Taxonomy" id="110799"/>
    <lineage>
        <taxon>Eukaryota</taxon>
        <taxon>Metazoa</taxon>
        <taxon>Ecdysozoa</taxon>
        <taxon>Arthropoda</taxon>
        <taxon>Hexapoda</taxon>
        <taxon>Insecta</taxon>
        <taxon>Pterygota</taxon>
        <taxon>Neoptera</taxon>
        <taxon>Endopterygota</taxon>
        <taxon>Lepidoptera</taxon>
        <taxon>Glossata</taxon>
        <taxon>Ditrysia</taxon>
        <taxon>Papilionoidea</taxon>
        <taxon>Papilionidae</taxon>
        <taxon>Parnassiinae</taxon>
        <taxon>Parnassini</taxon>
        <taxon>Parnassius</taxon>
        <taxon>Parnassius</taxon>
    </lineage>
</organism>
<sequence length="620" mass="71611">MSRRLLLDDEFAKELELLVSLPDDPANSEDEYESDEHGEEYNVEKLKNLYVNSEGEQSSSSSNTIINIPETIPSPVTQEFPQSYKDNIESHIQNTSIEHFQISIPENPQIEMSVGQPSCSRSGISSNETIEESSEESESEGSWNKAMWSNGNRPHYSVFEKITLAPRSPISYNSRPLVYFDKFFTNEVYNLIIEQTNLYAQQQNIRTWSPTSKPEIQAFLGILIMMSYHVLPDYNLYWSSDPGFRVDEIASVMPIKRFKALLRRLHLNDNSKQPQRDEETFDKLYKVRPLVTLINEACQAAAKNTSSESIDESMIIFKGRSSLKQYMPMKPVKRGYKVWCRCDSSTGYLYEFDIYTGKQDAGTEGGLGRFSRRTVRRNRIELPDFIKKKNGKKACQKLNKGEYRWRVKDNVSFVVWQDAKEVLILSNVFHPQIERTTVNRTQKDGSKLAISCPLTVREYTKRMGGVDKFDQVKSTYSVSRRSKKWWRRIFYFLVDASITNAYLLYKQNKRASQLSHLEFHVALGRGLVGKYSSRKRRASSMANYVNRKKVLSENYQKAVGSVPLEKRFENVGTHMPVESPSYRRCKLCSTKTHDKRTKIMCRICAVPLCVVPCFANFHTQ</sequence>
<feature type="compositionally biased region" description="Acidic residues" evidence="1">
    <location>
        <begin position="26"/>
        <end position="38"/>
    </location>
</feature>
<dbReference type="OrthoDB" id="118105at2759"/>
<keyword evidence="5" id="KW-1185">Reference proteome</keyword>
<feature type="region of interest" description="Disordered" evidence="1">
    <location>
        <begin position="113"/>
        <end position="146"/>
    </location>
</feature>
<feature type="region of interest" description="Disordered" evidence="1">
    <location>
        <begin position="52"/>
        <end position="77"/>
    </location>
</feature>
<evidence type="ECO:0000313" key="5">
    <source>
        <dbReference type="Proteomes" id="UP000691718"/>
    </source>
</evidence>
<accession>A0A8S3XAK0</accession>
<dbReference type="Pfam" id="PF13842">
    <property type="entry name" value="zf-Tnp_2"/>
    <property type="match status" value="1"/>
</dbReference>
<feature type="domain" description="PiggyBac transposable element-derived protein" evidence="3">
    <location>
        <begin position="374"/>
        <end position="502"/>
    </location>
</feature>
<name>A0A8S3XAK0_PARAO</name>
<protein>
    <submittedName>
        <fullName evidence="4">(apollo) hypothetical protein</fullName>
    </submittedName>
</protein>
<comment type="caution">
    <text evidence="4">The sequence shown here is derived from an EMBL/GenBank/DDBJ whole genome shotgun (WGS) entry which is preliminary data.</text>
</comment>
<dbReference type="AlphaFoldDB" id="A0A8S3XAK0"/>